<sequence length="99" mass="10952">MRLQFVNARLDETDEGLGCIEALASIRAPQAPQARAELDELLAWAEAHAPGPRGPREEGGHWDAQLDLHSQGEWLELSLTVVGPLPWCEALIQQFDLDN</sequence>
<dbReference type="AlphaFoldDB" id="A0A840S724"/>
<dbReference type="OrthoDB" id="8685558at2"/>
<keyword evidence="2" id="KW-1185">Reference proteome</keyword>
<dbReference type="RefSeq" id="WP_138856042.1">
    <property type="nucleotide sequence ID" value="NZ_CP040709.1"/>
</dbReference>
<evidence type="ECO:0000313" key="2">
    <source>
        <dbReference type="Proteomes" id="UP000554837"/>
    </source>
</evidence>
<dbReference type="EMBL" id="JACHHO010000002">
    <property type="protein sequence ID" value="MBB5204260.1"/>
    <property type="molecule type" value="Genomic_DNA"/>
</dbReference>
<proteinExistence type="predicted"/>
<comment type="caution">
    <text evidence="1">The sequence shown here is derived from an EMBL/GenBank/DDBJ whole genome shotgun (WGS) entry which is preliminary data.</text>
</comment>
<name>A0A840S724_9BURK</name>
<reference evidence="1 2" key="1">
    <citation type="submission" date="2020-08" db="EMBL/GenBank/DDBJ databases">
        <title>Genomic Encyclopedia of Type Strains, Phase IV (KMG-IV): sequencing the most valuable type-strain genomes for metagenomic binning, comparative biology and taxonomic classification.</title>
        <authorList>
            <person name="Goeker M."/>
        </authorList>
    </citation>
    <scope>NUCLEOTIDE SEQUENCE [LARGE SCALE GENOMIC DNA]</scope>
    <source>
        <strain evidence="1 2">DSM 23958</strain>
    </source>
</reference>
<organism evidence="1 2">
    <name type="scientific">Inhella inkyongensis</name>
    <dbReference type="NCBI Taxonomy" id="392593"/>
    <lineage>
        <taxon>Bacteria</taxon>
        <taxon>Pseudomonadati</taxon>
        <taxon>Pseudomonadota</taxon>
        <taxon>Betaproteobacteria</taxon>
        <taxon>Burkholderiales</taxon>
        <taxon>Sphaerotilaceae</taxon>
        <taxon>Inhella</taxon>
    </lineage>
</organism>
<evidence type="ECO:0000313" key="1">
    <source>
        <dbReference type="EMBL" id="MBB5204260.1"/>
    </source>
</evidence>
<protein>
    <submittedName>
        <fullName evidence="1">Uncharacterized protein</fullName>
    </submittedName>
</protein>
<gene>
    <name evidence="1" type="ORF">HNQ51_001574</name>
</gene>
<accession>A0A840S724</accession>
<dbReference type="Proteomes" id="UP000554837">
    <property type="component" value="Unassembled WGS sequence"/>
</dbReference>